<name>A0A7S3ABR8_9EUKA</name>
<gene>
    <name evidence="1" type="ORF">HERI1096_LOCUS572</name>
</gene>
<proteinExistence type="predicted"/>
<dbReference type="EMBL" id="HBHX01000988">
    <property type="protein sequence ID" value="CAE0096932.1"/>
    <property type="molecule type" value="Transcribed_RNA"/>
</dbReference>
<organism evidence="1">
    <name type="scientific">Haptolina ericina</name>
    <dbReference type="NCBI Taxonomy" id="156174"/>
    <lineage>
        <taxon>Eukaryota</taxon>
        <taxon>Haptista</taxon>
        <taxon>Haptophyta</taxon>
        <taxon>Prymnesiophyceae</taxon>
        <taxon>Prymnesiales</taxon>
        <taxon>Prymnesiaceae</taxon>
        <taxon>Haptolina</taxon>
    </lineage>
</organism>
<accession>A0A7S3ABR8</accession>
<sequence>MWYRHGTGSAWLVQAWYTHGRTQVCPCAGALLIALTFIGAVEAGALMEIGVHHRACCSEPPTSSPTTQIAVLVDFKGKIIALSRVSVNSAELLTCRARLSHGFLC</sequence>
<evidence type="ECO:0000313" key="1">
    <source>
        <dbReference type="EMBL" id="CAE0096932.1"/>
    </source>
</evidence>
<protein>
    <submittedName>
        <fullName evidence="1">Uncharacterized protein</fullName>
    </submittedName>
</protein>
<dbReference type="AlphaFoldDB" id="A0A7S3ABR8"/>
<reference evidence="1" key="1">
    <citation type="submission" date="2021-01" db="EMBL/GenBank/DDBJ databases">
        <authorList>
            <person name="Corre E."/>
            <person name="Pelletier E."/>
            <person name="Niang G."/>
            <person name="Scheremetjew M."/>
            <person name="Finn R."/>
            <person name="Kale V."/>
            <person name="Holt S."/>
            <person name="Cochrane G."/>
            <person name="Meng A."/>
            <person name="Brown T."/>
            <person name="Cohen L."/>
        </authorList>
    </citation>
    <scope>NUCLEOTIDE SEQUENCE</scope>
    <source>
        <strain evidence="1">CCMP281</strain>
    </source>
</reference>